<organism evidence="1 2">
    <name type="scientific">Steinernema glaseri</name>
    <dbReference type="NCBI Taxonomy" id="37863"/>
    <lineage>
        <taxon>Eukaryota</taxon>
        <taxon>Metazoa</taxon>
        <taxon>Ecdysozoa</taxon>
        <taxon>Nematoda</taxon>
        <taxon>Chromadorea</taxon>
        <taxon>Rhabditida</taxon>
        <taxon>Tylenchina</taxon>
        <taxon>Panagrolaimomorpha</taxon>
        <taxon>Strongyloidoidea</taxon>
        <taxon>Steinernematidae</taxon>
        <taxon>Steinernema</taxon>
    </lineage>
</organism>
<dbReference type="AlphaFoldDB" id="A0A1I8AEM0"/>
<keyword evidence="1" id="KW-1185">Reference proteome</keyword>
<name>A0A1I8AEM0_9BILA</name>
<evidence type="ECO:0000313" key="1">
    <source>
        <dbReference type="Proteomes" id="UP000095287"/>
    </source>
</evidence>
<dbReference type="WBParaSite" id="L893_g5000.t1">
    <property type="protein sequence ID" value="L893_g5000.t1"/>
    <property type="gene ID" value="L893_g5000"/>
</dbReference>
<reference evidence="2" key="1">
    <citation type="submission" date="2016-11" db="UniProtKB">
        <authorList>
            <consortium name="WormBaseParasite"/>
        </authorList>
    </citation>
    <scope>IDENTIFICATION</scope>
</reference>
<evidence type="ECO:0000313" key="2">
    <source>
        <dbReference type="WBParaSite" id="L893_g5000.t1"/>
    </source>
</evidence>
<protein>
    <submittedName>
        <fullName evidence="2">Uncharacterized protein</fullName>
    </submittedName>
</protein>
<dbReference type="Proteomes" id="UP000095287">
    <property type="component" value="Unplaced"/>
</dbReference>
<proteinExistence type="predicted"/>
<accession>A0A1I8AEM0</accession>
<sequence>MQDHILESFRTIIMAIHIDNITNRVYSTIFRLSLTERANLGGGDRTPSRRHISAGWRAPASKSINCAAAGSWGTRGGGRSRERRKVKSNGAWIKQSHIEYMESDIFPRIWRNKCIEDSDRADPGGSERDSSALIISILETIRGDDGMFCWDSIGILQGCRFPSRPTQINICGTSFQLMAFDHWFCHDPESHRVPSDDLRISETEISETPESWTTKERCEQPCSRKFQKCSTGSIKGR</sequence>